<evidence type="ECO:0000256" key="10">
    <source>
        <dbReference type="ARBA" id="ARBA00023065"/>
    </source>
</evidence>
<evidence type="ECO:0000256" key="12">
    <source>
        <dbReference type="ARBA" id="ARBA00023136"/>
    </source>
</evidence>
<keyword evidence="9 15" id="KW-1133">Transmembrane helix</keyword>
<evidence type="ECO:0000256" key="14">
    <source>
        <dbReference type="ARBA" id="ARBA00036634"/>
    </source>
</evidence>
<keyword evidence="8 15" id="KW-0106">Calcium</keyword>
<dbReference type="Pfam" id="PF04678">
    <property type="entry name" value="MCU"/>
    <property type="match status" value="1"/>
</dbReference>
<comment type="domain">
    <text evidence="15">The selectivity filter, in which calcium ions are arranged in single file, is composed of two acidic rings separated by one helical turn along the central axis of the channel pore.</text>
</comment>
<evidence type="ECO:0000256" key="9">
    <source>
        <dbReference type="ARBA" id="ARBA00022989"/>
    </source>
</evidence>
<evidence type="ECO:0000256" key="15">
    <source>
        <dbReference type="RuleBase" id="RU367035"/>
    </source>
</evidence>
<feature type="transmembrane region" description="Helical" evidence="15">
    <location>
        <begin position="236"/>
        <end position="256"/>
    </location>
</feature>
<dbReference type="Proteomes" id="UP000695000">
    <property type="component" value="Unplaced"/>
</dbReference>
<dbReference type="PANTHER" id="PTHR13462:SF10">
    <property type="entry name" value="CALCIUM UNIPORTER PROTEIN, MITOCHONDRIAL"/>
    <property type="match status" value="1"/>
</dbReference>
<comment type="catalytic activity">
    <reaction evidence="14">
        <text>Ca(2+)(in) = Ca(2+)(out)</text>
        <dbReference type="Rhea" id="RHEA:29671"/>
        <dbReference type="ChEBI" id="CHEBI:29108"/>
    </reaction>
</comment>
<comment type="subcellular location">
    <subcellularLocation>
        <location evidence="1 15">Mitochondrion inner membrane</location>
        <topology evidence="1 15">Multi-pass membrane protein</topology>
    </subcellularLocation>
</comment>
<keyword evidence="5 15" id="KW-0107">Calcium channel</keyword>
<keyword evidence="7 15" id="KW-0999">Mitochondrion inner membrane</keyword>
<gene>
    <name evidence="19" type="primary">LOC108560220</name>
</gene>
<dbReference type="RefSeq" id="XP_017773165.1">
    <property type="nucleotide sequence ID" value="XM_017917676.1"/>
</dbReference>
<dbReference type="InterPro" id="IPR006769">
    <property type="entry name" value="MCU_C"/>
</dbReference>
<evidence type="ECO:0000313" key="18">
    <source>
        <dbReference type="Proteomes" id="UP000695000"/>
    </source>
</evidence>
<evidence type="ECO:0000259" key="17">
    <source>
        <dbReference type="Pfam" id="PF04678"/>
    </source>
</evidence>
<proteinExistence type="inferred from homology"/>
<protein>
    <recommendedName>
        <fullName evidence="15">Calcium uniporter protein</fullName>
    </recommendedName>
</protein>
<evidence type="ECO:0000256" key="1">
    <source>
        <dbReference type="ARBA" id="ARBA00004448"/>
    </source>
</evidence>
<name>A0ABM1MF15_NICVS</name>
<evidence type="ECO:0000256" key="6">
    <source>
        <dbReference type="ARBA" id="ARBA00022692"/>
    </source>
</evidence>
<evidence type="ECO:0000256" key="2">
    <source>
        <dbReference type="ARBA" id="ARBA00005653"/>
    </source>
</evidence>
<evidence type="ECO:0000313" key="19">
    <source>
        <dbReference type="RefSeq" id="XP_017773165.1"/>
    </source>
</evidence>
<evidence type="ECO:0000256" key="13">
    <source>
        <dbReference type="ARBA" id="ARBA00023303"/>
    </source>
</evidence>
<comment type="function">
    <text evidence="15">Mitochondrial inner membrane calcium uniporter that mediates calcium uptake into mitochondria. Mitochondrial calcium homeostasis plays key roles in cellular physiology and regulates cell bioenergetics, cytoplasmic calcium signals and activation of cell death pathways.</text>
</comment>
<evidence type="ECO:0000256" key="11">
    <source>
        <dbReference type="ARBA" id="ARBA00023128"/>
    </source>
</evidence>
<sequence>MVCAKGSRPDCLPPMLEWGPELGPVAGTIDALLWGKVCLRAGHTLGNITYFGDTTRLCGRYTRQPLHNAVTEVFKDVTVEYSRGLPQITVPLPSRRERCRFTLKPITNTVGDFIKMLKTEDKGIDRVIAISMDDTRIAASTTVEYLLEEDFKLIVNDNTYIVNPPKPLRISGEEVKCLSDIKTLVSNLYEALNVQEHNVQKEKDLNIKIETLREELMPLEEQKMHLDMIAQRKSDWMSWIGLGLMSVQFGILARLTWCEYSWDIMEPVTYFVTYGTAMAGYAYFVITKQEYVLKDVKDRQHLLAIYKTAKKKGLDLQKYNQLREQIVRLEYDLKRLRGPLQMHTPKKTNPATTTDDAKKVI</sequence>
<dbReference type="InterPro" id="IPR039055">
    <property type="entry name" value="MCU_fam"/>
</dbReference>
<feature type="domain" description="Calcium uniporter protein C-terminal" evidence="17">
    <location>
        <begin position="120"/>
        <end position="322"/>
    </location>
</feature>
<keyword evidence="18" id="KW-1185">Reference proteome</keyword>
<accession>A0ABM1MF15</accession>
<keyword evidence="6 15" id="KW-0812">Transmembrane</keyword>
<keyword evidence="13 15" id="KW-0407">Ion channel</keyword>
<evidence type="ECO:0000256" key="3">
    <source>
        <dbReference type="ARBA" id="ARBA00022448"/>
    </source>
</evidence>
<dbReference type="GeneID" id="108560220"/>
<keyword evidence="3 15" id="KW-0813">Transport</keyword>
<reference evidence="19" key="1">
    <citation type="submission" date="2025-08" db="UniProtKB">
        <authorList>
            <consortium name="RefSeq"/>
        </authorList>
    </citation>
    <scope>IDENTIFICATION</scope>
    <source>
        <tissue evidence="19">Whole Larva</tissue>
    </source>
</reference>
<evidence type="ECO:0000256" key="4">
    <source>
        <dbReference type="ARBA" id="ARBA00022568"/>
    </source>
</evidence>
<organism evidence="18 19">
    <name type="scientific">Nicrophorus vespilloides</name>
    <name type="common">Boreal carrion beetle</name>
    <dbReference type="NCBI Taxonomy" id="110193"/>
    <lineage>
        <taxon>Eukaryota</taxon>
        <taxon>Metazoa</taxon>
        <taxon>Ecdysozoa</taxon>
        <taxon>Arthropoda</taxon>
        <taxon>Hexapoda</taxon>
        <taxon>Insecta</taxon>
        <taxon>Pterygota</taxon>
        <taxon>Neoptera</taxon>
        <taxon>Endopterygota</taxon>
        <taxon>Coleoptera</taxon>
        <taxon>Polyphaga</taxon>
        <taxon>Staphyliniformia</taxon>
        <taxon>Silphidae</taxon>
        <taxon>Nicrophorinae</taxon>
        <taxon>Nicrophorus</taxon>
    </lineage>
</organism>
<keyword evidence="11 15" id="KW-0496">Mitochondrion</keyword>
<evidence type="ECO:0000256" key="8">
    <source>
        <dbReference type="ARBA" id="ARBA00022837"/>
    </source>
</evidence>
<feature type="transmembrane region" description="Helical" evidence="15">
    <location>
        <begin position="268"/>
        <end position="286"/>
    </location>
</feature>
<keyword evidence="4 15" id="KW-0109">Calcium transport</keyword>
<evidence type="ECO:0000256" key="7">
    <source>
        <dbReference type="ARBA" id="ARBA00022792"/>
    </source>
</evidence>
<evidence type="ECO:0000256" key="16">
    <source>
        <dbReference type="SAM" id="MobiDB-lite"/>
    </source>
</evidence>
<keyword evidence="10 15" id="KW-0406">Ion transport</keyword>
<comment type="similarity">
    <text evidence="2 15">Belongs to the MCU (TC 1.A.77) family.</text>
</comment>
<feature type="region of interest" description="Disordered" evidence="16">
    <location>
        <begin position="341"/>
        <end position="361"/>
    </location>
</feature>
<keyword evidence="12 15" id="KW-0472">Membrane</keyword>
<dbReference type="PANTHER" id="PTHR13462">
    <property type="entry name" value="CALCIUM UNIPORTER PROTEIN, MITOCHONDRIAL"/>
    <property type="match status" value="1"/>
</dbReference>
<evidence type="ECO:0000256" key="5">
    <source>
        <dbReference type="ARBA" id="ARBA00022673"/>
    </source>
</evidence>